<protein>
    <submittedName>
        <fullName evidence="5">Short chain dehydrogenase</fullName>
    </submittedName>
</protein>
<dbReference type="InterPro" id="IPR057326">
    <property type="entry name" value="KR_dom"/>
</dbReference>
<gene>
    <name evidence="5" type="ORF">B0I35DRAFT_262235</name>
</gene>
<dbReference type="AlphaFoldDB" id="A0A8K0WR21"/>
<dbReference type="SMART" id="SM00822">
    <property type="entry name" value="PKS_KR"/>
    <property type="match status" value="1"/>
</dbReference>
<dbReference type="InterPro" id="IPR036291">
    <property type="entry name" value="NAD(P)-bd_dom_sf"/>
</dbReference>
<evidence type="ECO:0000259" key="4">
    <source>
        <dbReference type="SMART" id="SM00822"/>
    </source>
</evidence>
<evidence type="ECO:0000313" key="5">
    <source>
        <dbReference type="EMBL" id="KAH7316741.1"/>
    </source>
</evidence>
<keyword evidence="6" id="KW-1185">Reference proteome</keyword>
<evidence type="ECO:0000256" key="3">
    <source>
        <dbReference type="ARBA" id="ARBA00023002"/>
    </source>
</evidence>
<dbReference type="GO" id="GO:0050664">
    <property type="term" value="F:oxidoreductase activity, acting on NAD(P)H, oxygen as acceptor"/>
    <property type="evidence" value="ECO:0007669"/>
    <property type="project" value="TreeGrafter"/>
</dbReference>
<evidence type="ECO:0000256" key="1">
    <source>
        <dbReference type="ARBA" id="ARBA00006484"/>
    </source>
</evidence>
<name>A0A8K0WR21_9HYPO</name>
<dbReference type="PROSITE" id="PS00061">
    <property type="entry name" value="ADH_SHORT"/>
    <property type="match status" value="1"/>
</dbReference>
<dbReference type="InterPro" id="IPR020904">
    <property type="entry name" value="Sc_DH/Rdtase_CS"/>
</dbReference>
<organism evidence="5 6">
    <name type="scientific">Stachybotrys elegans</name>
    <dbReference type="NCBI Taxonomy" id="80388"/>
    <lineage>
        <taxon>Eukaryota</taxon>
        <taxon>Fungi</taxon>
        <taxon>Dikarya</taxon>
        <taxon>Ascomycota</taxon>
        <taxon>Pezizomycotina</taxon>
        <taxon>Sordariomycetes</taxon>
        <taxon>Hypocreomycetidae</taxon>
        <taxon>Hypocreales</taxon>
        <taxon>Stachybotryaceae</taxon>
        <taxon>Stachybotrys</taxon>
    </lineage>
</organism>
<dbReference type="OrthoDB" id="153074at2759"/>
<comment type="similarity">
    <text evidence="1">Belongs to the short-chain dehydrogenases/reductases (SDR) family.</text>
</comment>
<accession>A0A8K0WR21</accession>
<sequence length="251" mass="26700">MSVSKVFIVTGASKGIGAAVVQSLLKQSHKVVLTARSQDLLESVKTAHPGQAEYVAGDITDSGIITQVVDAAIKSFGRLDGVVINHGLLESKKLGDTVMEQFKRLYDVNVHSCLALAQASLPELRKTKGCLIWISSGAATKAYTAWGAYGSSKAAVNSLSMHIAVEEPDVTSIALSPGRVDTDMQALIRSAGKDSMVKEEYDDFVNVFESGGLLKPEQPGAVIAKLVADPAKELSGKLVKWDGPELAKYRE</sequence>
<evidence type="ECO:0000256" key="2">
    <source>
        <dbReference type="ARBA" id="ARBA00022857"/>
    </source>
</evidence>
<dbReference type="PRINTS" id="PR00081">
    <property type="entry name" value="GDHRDH"/>
</dbReference>
<keyword evidence="2" id="KW-0521">NADP</keyword>
<dbReference type="PANTHER" id="PTHR43008">
    <property type="entry name" value="BENZIL REDUCTASE"/>
    <property type="match status" value="1"/>
</dbReference>
<dbReference type="SUPFAM" id="SSF51735">
    <property type="entry name" value="NAD(P)-binding Rossmann-fold domains"/>
    <property type="match status" value="1"/>
</dbReference>
<feature type="domain" description="Ketoreductase" evidence="4">
    <location>
        <begin position="5"/>
        <end position="185"/>
    </location>
</feature>
<evidence type="ECO:0000313" key="6">
    <source>
        <dbReference type="Proteomes" id="UP000813444"/>
    </source>
</evidence>
<reference evidence="5" key="1">
    <citation type="journal article" date="2021" name="Nat. Commun.">
        <title>Genetic determinants of endophytism in the Arabidopsis root mycobiome.</title>
        <authorList>
            <person name="Mesny F."/>
            <person name="Miyauchi S."/>
            <person name="Thiergart T."/>
            <person name="Pickel B."/>
            <person name="Atanasova L."/>
            <person name="Karlsson M."/>
            <person name="Huettel B."/>
            <person name="Barry K.W."/>
            <person name="Haridas S."/>
            <person name="Chen C."/>
            <person name="Bauer D."/>
            <person name="Andreopoulos W."/>
            <person name="Pangilinan J."/>
            <person name="LaButti K."/>
            <person name="Riley R."/>
            <person name="Lipzen A."/>
            <person name="Clum A."/>
            <person name="Drula E."/>
            <person name="Henrissat B."/>
            <person name="Kohler A."/>
            <person name="Grigoriev I.V."/>
            <person name="Martin F.M."/>
            <person name="Hacquard S."/>
        </authorList>
    </citation>
    <scope>NUCLEOTIDE SEQUENCE</scope>
    <source>
        <strain evidence="5">MPI-CAGE-CH-0235</strain>
    </source>
</reference>
<dbReference type="InterPro" id="IPR002347">
    <property type="entry name" value="SDR_fam"/>
</dbReference>
<comment type="caution">
    <text evidence="5">The sequence shown here is derived from an EMBL/GenBank/DDBJ whole genome shotgun (WGS) entry which is preliminary data.</text>
</comment>
<dbReference type="Proteomes" id="UP000813444">
    <property type="component" value="Unassembled WGS sequence"/>
</dbReference>
<keyword evidence="3" id="KW-0560">Oxidoreductase</keyword>
<dbReference type="Pfam" id="PF00106">
    <property type="entry name" value="adh_short"/>
    <property type="match status" value="1"/>
</dbReference>
<dbReference type="EMBL" id="JAGPNK010000008">
    <property type="protein sequence ID" value="KAH7316741.1"/>
    <property type="molecule type" value="Genomic_DNA"/>
</dbReference>
<dbReference type="Gene3D" id="3.40.50.720">
    <property type="entry name" value="NAD(P)-binding Rossmann-like Domain"/>
    <property type="match status" value="1"/>
</dbReference>
<dbReference type="FunFam" id="3.40.50.720:FF:000281">
    <property type="entry name" value="Uncharacterized oxidoreductase YIR035C"/>
    <property type="match status" value="1"/>
</dbReference>
<dbReference type="PANTHER" id="PTHR43008:SF8">
    <property type="entry name" value="BENZIL REDUCTASE ((S)-BENZOIN FORMING) IRC24"/>
    <property type="match status" value="1"/>
</dbReference>
<proteinExistence type="inferred from homology"/>